<dbReference type="PRINTS" id="PR00379">
    <property type="entry name" value="INTEIN"/>
</dbReference>
<dbReference type="Proteomes" id="UP000176221">
    <property type="component" value="Unassembled WGS sequence"/>
</dbReference>
<evidence type="ECO:0000259" key="1">
    <source>
        <dbReference type="PROSITE" id="PS50819"/>
    </source>
</evidence>
<evidence type="ECO:0000313" key="2">
    <source>
        <dbReference type="EMBL" id="OHA34847.1"/>
    </source>
</evidence>
<dbReference type="InterPro" id="IPR004042">
    <property type="entry name" value="Intein_endonuc_central"/>
</dbReference>
<dbReference type="GO" id="GO:0004519">
    <property type="term" value="F:endonuclease activity"/>
    <property type="evidence" value="ECO:0007669"/>
    <property type="project" value="InterPro"/>
</dbReference>
<dbReference type="InterPro" id="IPR006142">
    <property type="entry name" value="INTEIN"/>
</dbReference>
<comment type="caution">
    <text evidence="2">The sequence shown here is derived from an EMBL/GenBank/DDBJ whole genome shotgun (WGS) entry which is preliminary data.</text>
</comment>
<dbReference type="InterPro" id="IPR027434">
    <property type="entry name" value="Homing_endonucl"/>
</dbReference>
<accession>A0A1G2NFI1</accession>
<dbReference type="STRING" id="1802319.A2928_01445"/>
<dbReference type="EMBL" id="MHRX01000004">
    <property type="protein sequence ID" value="OHA34847.1"/>
    <property type="molecule type" value="Genomic_DNA"/>
</dbReference>
<dbReference type="Gene3D" id="3.10.28.10">
    <property type="entry name" value="Homing endonucleases"/>
    <property type="match status" value="1"/>
</dbReference>
<evidence type="ECO:0000313" key="3">
    <source>
        <dbReference type="Proteomes" id="UP000176221"/>
    </source>
</evidence>
<proteinExistence type="predicted"/>
<feature type="domain" description="DOD-type homing endonuclease" evidence="1">
    <location>
        <begin position="15"/>
        <end position="157"/>
    </location>
</feature>
<sequence length="192" mass="22029">MLKHFSSSKSLHAYIIGLALGDGNLSNPNGRATRLRITCDKKYPQLITEVQASLTKLLPSNKVSVINRTNCVDISCYSNHFENLLRWKVSLGSKFRQKVRVPDWIKAKNIYIKECLRGLLQTDGSIYLDRGYTMVNFVSCIPTLAMDVISMMNQLGYKPNIQKFTSSNLDKYTIRISRRSTEFINEINLWKK</sequence>
<dbReference type="Pfam" id="PF14528">
    <property type="entry name" value="LAGLIDADG_3"/>
    <property type="match status" value="1"/>
</dbReference>
<reference evidence="2 3" key="1">
    <citation type="journal article" date="2016" name="Nat. Commun.">
        <title>Thousands of microbial genomes shed light on interconnected biogeochemical processes in an aquifer system.</title>
        <authorList>
            <person name="Anantharaman K."/>
            <person name="Brown C.T."/>
            <person name="Hug L.A."/>
            <person name="Sharon I."/>
            <person name="Castelle C.J."/>
            <person name="Probst A.J."/>
            <person name="Thomas B.C."/>
            <person name="Singh A."/>
            <person name="Wilkins M.J."/>
            <person name="Karaoz U."/>
            <person name="Brodie E.L."/>
            <person name="Williams K.H."/>
            <person name="Hubbard S.S."/>
            <person name="Banfield J.F."/>
        </authorList>
    </citation>
    <scope>NUCLEOTIDE SEQUENCE [LARGE SCALE GENOMIC DNA]</scope>
</reference>
<dbReference type="GO" id="GO:0016539">
    <property type="term" value="P:intein-mediated protein splicing"/>
    <property type="evidence" value="ECO:0007669"/>
    <property type="project" value="InterPro"/>
</dbReference>
<name>A0A1G2NFI1_9BACT</name>
<dbReference type="PROSITE" id="PS50819">
    <property type="entry name" value="INTEIN_ENDONUCLEASE"/>
    <property type="match status" value="1"/>
</dbReference>
<protein>
    <recommendedName>
        <fullName evidence="1">DOD-type homing endonuclease domain-containing protein</fullName>
    </recommendedName>
</protein>
<organism evidence="2 3">
    <name type="scientific">Candidatus Taylorbacteria bacterium RIFCSPLOWO2_01_FULL_45_15b</name>
    <dbReference type="NCBI Taxonomy" id="1802319"/>
    <lineage>
        <taxon>Bacteria</taxon>
        <taxon>Candidatus Tayloriibacteriota</taxon>
    </lineage>
</organism>
<dbReference type="SUPFAM" id="SSF55608">
    <property type="entry name" value="Homing endonucleases"/>
    <property type="match status" value="2"/>
</dbReference>
<dbReference type="AlphaFoldDB" id="A0A1G2NFI1"/>
<gene>
    <name evidence="2" type="ORF">A2928_01445</name>
</gene>
<dbReference type="InterPro" id="IPR004860">
    <property type="entry name" value="LAGLIDADG_dom"/>
</dbReference>